<reference evidence="3 4" key="1">
    <citation type="submission" date="2023-07" db="EMBL/GenBank/DDBJ databases">
        <title>Sorghum-associated microbial communities from plants grown in Nebraska, USA.</title>
        <authorList>
            <person name="Schachtman D."/>
        </authorList>
    </citation>
    <scope>NUCLEOTIDE SEQUENCE [LARGE SCALE GENOMIC DNA]</scope>
    <source>
        <strain evidence="3 4">BE313</strain>
    </source>
</reference>
<organism evidence="3 4">
    <name type="scientific">Rhodoferax ferrireducens</name>
    <dbReference type="NCBI Taxonomy" id="192843"/>
    <lineage>
        <taxon>Bacteria</taxon>
        <taxon>Pseudomonadati</taxon>
        <taxon>Pseudomonadota</taxon>
        <taxon>Betaproteobacteria</taxon>
        <taxon>Burkholderiales</taxon>
        <taxon>Comamonadaceae</taxon>
        <taxon>Rhodoferax</taxon>
    </lineage>
</organism>
<dbReference type="PANTHER" id="PTHR43781">
    <property type="entry name" value="SACCHAROPINE DEHYDROGENASE"/>
    <property type="match status" value="1"/>
</dbReference>
<dbReference type="Gene3D" id="3.40.50.720">
    <property type="entry name" value="NAD(P)-binding Rossmann-like Domain"/>
    <property type="match status" value="1"/>
</dbReference>
<dbReference type="SUPFAM" id="SSF51735">
    <property type="entry name" value="NAD(P)-binding Rossmann-fold domains"/>
    <property type="match status" value="1"/>
</dbReference>
<dbReference type="Pfam" id="PF13761">
    <property type="entry name" value="DUF4166"/>
    <property type="match status" value="1"/>
</dbReference>
<dbReference type="InterPro" id="IPR036291">
    <property type="entry name" value="NAD(P)-bd_dom_sf"/>
</dbReference>
<evidence type="ECO:0000313" key="4">
    <source>
        <dbReference type="Proteomes" id="UP001180487"/>
    </source>
</evidence>
<feature type="domain" description="DUF4166" evidence="2">
    <location>
        <begin position="395"/>
        <end position="554"/>
    </location>
</feature>
<evidence type="ECO:0000259" key="1">
    <source>
        <dbReference type="Pfam" id="PF03435"/>
    </source>
</evidence>
<dbReference type="InterPro" id="IPR025311">
    <property type="entry name" value="DUF4166"/>
</dbReference>
<name>A0ABU2C7H9_9BURK</name>
<proteinExistence type="predicted"/>
<dbReference type="RefSeq" id="WP_310372883.1">
    <property type="nucleotide sequence ID" value="NZ_JAVDXT010000002.1"/>
</dbReference>
<dbReference type="Proteomes" id="UP001180487">
    <property type="component" value="Unassembled WGS sequence"/>
</dbReference>
<comment type="caution">
    <text evidence="3">The sequence shown here is derived from an EMBL/GenBank/DDBJ whole genome shotgun (WGS) entry which is preliminary data.</text>
</comment>
<evidence type="ECO:0008006" key="5">
    <source>
        <dbReference type="Google" id="ProtNLM"/>
    </source>
</evidence>
<dbReference type="Pfam" id="PF03435">
    <property type="entry name" value="Sacchrp_dh_NADP"/>
    <property type="match status" value="1"/>
</dbReference>
<protein>
    <recommendedName>
        <fullName evidence="5">Saccharopine dehydrogenase</fullName>
    </recommendedName>
</protein>
<evidence type="ECO:0000259" key="2">
    <source>
        <dbReference type="Pfam" id="PF13761"/>
    </source>
</evidence>
<evidence type="ECO:0000313" key="3">
    <source>
        <dbReference type="EMBL" id="MDR7377251.1"/>
    </source>
</evidence>
<gene>
    <name evidence="3" type="ORF">J2X19_001930</name>
</gene>
<keyword evidence="4" id="KW-1185">Reference proteome</keyword>
<dbReference type="PANTHER" id="PTHR43781:SF1">
    <property type="entry name" value="SACCHAROPINE DEHYDROGENASE"/>
    <property type="match status" value="1"/>
</dbReference>
<feature type="domain" description="Saccharopine dehydrogenase NADP binding" evidence="1">
    <location>
        <begin position="3"/>
        <end position="106"/>
    </location>
</feature>
<accession>A0ABU2C7H9</accession>
<dbReference type="InterPro" id="IPR005097">
    <property type="entry name" value="Sacchrp_dh_NADP-bd"/>
</dbReference>
<dbReference type="EMBL" id="JAVDXT010000002">
    <property type="protein sequence ID" value="MDR7377251.1"/>
    <property type="molecule type" value="Genomic_DNA"/>
</dbReference>
<sequence>MNILILGAYGVFGTRLCELLAGYQQLCLLVGGRNLPKAQALCSALPGPAKCEPLLVDRDRLKAEDLQRMQIAIVIDASGPFQAYGDTRYNAVRACLEAGVNYLDFADGADFVEGISVFDEQARQRGIFVLSGASSFPVLTAAVVRMLTRDMPTVQCITGGIAPSPFAVVGKNVIRAIAGYAGQPVQLVRDGKTHTGHALMEIRYYTIAPPGYAPLRHTRFSLVEVPDLQVLPKLWTGLTEIWMGAGPTPEILHRMLNGMACLVRWRLISSLAPFSLLFFHAINLLRWGEHRGGMYVEVRGLSAEQQPMHRSWHLLAEGEDGPYIPCMALQAIVKKVLRHQPPAPGARPATNDLEVADYDALFAQRTIYTGVREHSPGQQIQGVFPLLLGNAFNHLPSAVKAAHQVQQQQTLAGRASVQRGTGFCANSIATLFGFPTASPDIAVSVQMQQQNGNEVWHRRFDTQRFTSTLSTGAGPLEWLLVERFGPLRFHIALVVAEKKLHWVVRGATFLGLPLPRYLVPGGNSYEYESQGRFHFHVEVCLPLIGLIVRYQGWLEPAA</sequence>